<organism evidence="1 2">
    <name type="scientific">Dreissena polymorpha</name>
    <name type="common">Zebra mussel</name>
    <name type="synonym">Mytilus polymorpha</name>
    <dbReference type="NCBI Taxonomy" id="45954"/>
    <lineage>
        <taxon>Eukaryota</taxon>
        <taxon>Metazoa</taxon>
        <taxon>Spiralia</taxon>
        <taxon>Lophotrochozoa</taxon>
        <taxon>Mollusca</taxon>
        <taxon>Bivalvia</taxon>
        <taxon>Autobranchia</taxon>
        <taxon>Heteroconchia</taxon>
        <taxon>Euheterodonta</taxon>
        <taxon>Imparidentia</taxon>
        <taxon>Neoheterodontei</taxon>
        <taxon>Myida</taxon>
        <taxon>Dreissenoidea</taxon>
        <taxon>Dreissenidae</taxon>
        <taxon>Dreissena</taxon>
    </lineage>
</organism>
<proteinExistence type="predicted"/>
<evidence type="ECO:0000313" key="1">
    <source>
        <dbReference type="EMBL" id="KAH3730615.1"/>
    </source>
</evidence>
<dbReference type="AlphaFoldDB" id="A0A9D4HTR9"/>
<evidence type="ECO:0000313" key="2">
    <source>
        <dbReference type="Proteomes" id="UP000828390"/>
    </source>
</evidence>
<name>A0A9D4HTR9_DREPO</name>
<dbReference type="Proteomes" id="UP000828390">
    <property type="component" value="Unassembled WGS sequence"/>
</dbReference>
<dbReference type="EMBL" id="JAIWYP010000012">
    <property type="protein sequence ID" value="KAH3730615.1"/>
    <property type="molecule type" value="Genomic_DNA"/>
</dbReference>
<keyword evidence="2" id="KW-1185">Reference proteome</keyword>
<accession>A0A9D4HTR9</accession>
<protein>
    <submittedName>
        <fullName evidence="1">Uncharacterized protein</fullName>
    </submittedName>
</protein>
<sequence length="159" mass="17530">MKASLCTEYRERTLHRNMLLPFVYITESEQEIQTVSKVRKCSKCSLTSGSDSNNSSSSDSFVQIYRILQRRNTNTHTAVTPCPVTSNGAPAISHSSQSPCTDSILQPIPASPTNQSITGRLFTPDWKVLSVHLSPMNQVITSKFVELISPANMLLATKV</sequence>
<reference evidence="1" key="2">
    <citation type="submission" date="2020-11" db="EMBL/GenBank/DDBJ databases">
        <authorList>
            <person name="McCartney M.A."/>
            <person name="Auch B."/>
            <person name="Kono T."/>
            <person name="Mallez S."/>
            <person name="Becker A."/>
            <person name="Gohl D.M."/>
            <person name="Silverstein K.A.T."/>
            <person name="Koren S."/>
            <person name="Bechman K.B."/>
            <person name="Herman A."/>
            <person name="Abrahante J.E."/>
            <person name="Garbe J."/>
        </authorList>
    </citation>
    <scope>NUCLEOTIDE SEQUENCE</scope>
    <source>
        <strain evidence="1">Duluth1</strain>
        <tissue evidence="1">Whole animal</tissue>
    </source>
</reference>
<reference evidence="1" key="1">
    <citation type="journal article" date="2019" name="bioRxiv">
        <title>The Genome of the Zebra Mussel, Dreissena polymorpha: A Resource for Invasive Species Research.</title>
        <authorList>
            <person name="McCartney M.A."/>
            <person name="Auch B."/>
            <person name="Kono T."/>
            <person name="Mallez S."/>
            <person name="Zhang Y."/>
            <person name="Obille A."/>
            <person name="Becker A."/>
            <person name="Abrahante J.E."/>
            <person name="Garbe J."/>
            <person name="Badalamenti J.P."/>
            <person name="Herman A."/>
            <person name="Mangelson H."/>
            <person name="Liachko I."/>
            <person name="Sullivan S."/>
            <person name="Sone E.D."/>
            <person name="Koren S."/>
            <person name="Silverstein K.A.T."/>
            <person name="Beckman K.B."/>
            <person name="Gohl D.M."/>
        </authorList>
    </citation>
    <scope>NUCLEOTIDE SEQUENCE</scope>
    <source>
        <strain evidence="1">Duluth1</strain>
        <tissue evidence="1">Whole animal</tissue>
    </source>
</reference>
<comment type="caution">
    <text evidence="1">The sequence shown here is derived from an EMBL/GenBank/DDBJ whole genome shotgun (WGS) entry which is preliminary data.</text>
</comment>
<gene>
    <name evidence="1" type="ORF">DPMN_056605</name>
</gene>